<comment type="caution">
    <text evidence="5">The sequence shown here is derived from an EMBL/GenBank/DDBJ whole genome shotgun (WGS) entry which is preliminary data.</text>
</comment>
<dbReference type="PRINTS" id="PR00813">
    <property type="entry name" value="BCTERIALGSPG"/>
</dbReference>
<dbReference type="Gene3D" id="3.30.700.10">
    <property type="entry name" value="Glycoprotein, Type 4 Pilin"/>
    <property type="match status" value="1"/>
</dbReference>
<evidence type="ECO:0000313" key="6">
    <source>
        <dbReference type="Proteomes" id="UP001596439"/>
    </source>
</evidence>
<evidence type="ECO:0000256" key="1">
    <source>
        <dbReference type="ARBA" id="ARBA00004241"/>
    </source>
</evidence>
<keyword evidence="4" id="KW-0472">Membrane</keyword>
<evidence type="ECO:0000256" key="3">
    <source>
        <dbReference type="ARBA" id="ARBA00023287"/>
    </source>
</evidence>
<keyword evidence="3" id="KW-0178">Competence</keyword>
<evidence type="ECO:0000256" key="4">
    <source>
        <dbReference type="SAM" id="Phobius"/>
    </source>
</evidence>
<dbReference type="RefSeq" id="WP_214789351.1">
    <property type="nucleotide sequence ID" value="NZ_JANIEL010000009.1"/>
</dbReference>
<keyword evidence="6" id="KW-1185">Reference proteome</keyword>
<dbReference type="Proteomes" id="UP001596439">
    <property type="component" value="Unassembled WGS sequence"/>
</dbReference>
<comment type="subcellular location">
    <subcellularLocation>
        <location evidence="1">Cell surface</location>
    </subcellularLocation>
</comment>
<sequence>MVEKLKMIWQDAKQLKDERGLTLVELLVVVVILGIIAAIAVVAIGGIIENSKKDAMVADARQMISAAKLYSASNPGDHDLVFLKAGATASDDSTEEEGYKYISKLEDPFNDASYKAGSVAIAESGGKYTYTVTLKGSKFNINGVEEGSLSKSSLSTP</sequence>
<keyword evidence="2" id="KW-0488">Methylation</keyword>
<keyword evidence="4" id="KW-1133">Transmembrane helix</keyword>
<feature type="transmembrane region" description="Helical" evidence="4">
    <location>
        <begin position="21"/>
        <end position="48"/>
    </location>
</feature>
<evidence type="ECO:0000313" key="5">
    <source>
        <dbReference type="EMBL" id="MFC7390354.1"/>
    </source>
</evidence>
<dbReference type="InterPro" id="IPR045584">
    <property type="entry name" value="Pilin-like"/>
</dbReference>
<organism evidence="5 6">
    <name type="scientific">Exiguobacterium aestuarii</name>
    <dbReference type="NCBI Taxonomy" id="273527"/>
    <lineage>
        <taxon>Bacteria</taxon>
        <taxon>Bacillati</taxon>
        <taxon>Bacillota</taxon>
        <taxon>Bacilli</taxon>
        <taxon>Bacillales</taxon>
        <taxon>Bacillales Family XII. Incertae Sedis</taxon>
        <taxon>Exiguobacterium</taxon>
    </lineage>
</organism>
<dbReference type="EMBL" id="JBHTCE010000001">
    <property type="protein sequence ID" value="MFC7390354.1"/>
    <property type="molecule type" value="Genomic_DNA"/>
</dbReference>
<dbReference type="PROSITE" id="PS00409">
    <property type="entry name" value="PROKAR_NTER_METHYL"/>
    <property type="match status" value="1"/>
</dbReference>
<reference evidence="6" key="1">
    <citation type="journal article" date="2019" name="Int. J. Syst. Evol. Microbiol.">
        <title>The Global Catalogue of Microorganisms (GCM) 10K type strain sequencing project: providing services to taxonomists for standard genome sequencing and annotation.</title>
        <authorList>
            <consortium name="The Broad Institute Genomics Platform"/>
            <consortium name="The Broad Institute Genome Sequencing Center for Infectious Disease"/>
            <person name="Wu L."/>
            <person name="Ma J."/>
        </authorList>
    </citation>
    <scope>NUCLEOTIDE SEQUENCE [LARGE SCALE GENOMIC DNA]</scope>
    <source>
        <strain evidence="6">CCUG 55590</strain>
    </source>
</reference>
<keyword evidence="4" id="KW-0812">Transmembrane</keyword>
<evidence type="ECO:0000256" key="2">
    <source>
        <dbReference type="ARBA" id="ARBA00022481"/>
    </source>
</evidence>
<dbReference type="Pfam" id="PF07963">
    <property type="entry name" value="N_methyl"/>
    <property type="match status" value="1"/>
</dbReference>
<dbReference type="InterPro" id="IPR000983">
    <property type="entry name" value="Bac_GSPG_pilin"/>
</dbReference>
<dbReference type="SUPFAM" id="SSF54523">
    <property type="entry name" value="Pili subunits"/>
    <property type="match status" value="1"/>
</dbReference>
<dbReference type="InterPro" id="IPR012902">
    <property type="entry name" value="N_methyl_site"/>
</dbReference>
<dbReference type="NCBIfam" id="TIGR02532">
    <property type="entry name" value="IV_pilin_GFxxxE"/>
    <property type="match status" value="1"/>
</dbReference>
<name>A0ABW2PLS7_9BACL</name>
<protein>
    <submittedName>
        <fullName evidence="5">Prepilin-type N-terminal cleavage/methylation domain-containing protein</fullName>
    </submittedName>
</protein>
<proteinExistence type="predicted"/>
<accession>A0ABW2PLS7</accession>
<gene>
    <name evidence="5" type="ORF">ACFQO8_09350</name>
</gene>